<evidence type="ECO:0000313" key="2">
    <source>
        <dbReference type="Proteomes" id="UP000184513"/>
    </source>
</evidence>
<sequence length="151" mass="17108">MDLDKQINQNNTTRKCIAGLSSQASLRIMLLFGYFGIEERYGTNACNACYCQKISISRSVGPDKKGYNLSDMIRGKKGGECVGCHRMQKQQQMERIVSQVKRWKHQIPVLLVAGKASVQGSREINKIKFRNIDMYAWCGELVNSLLTLSNR</sequence>
<accession>A0A1M7QS07</accession>
<dbReference type="EMBL" id="FRCY01000022">
    <property type="protein sequence ID" value="SHN34227.1"/>
    <property type="molecule type" value="Genomic_DNA"/>
</dbReference>
<protein>
    <submittedName>
        <fullName evidence="1">Uncharacterized protein</fullName>
    </submittedName>
</protein>
<reference evidence="1 2" key="1">
    <citation type="submission" date="2016-11" db="EMBL/GenBank/DDBJ databases">
        <authorList>
            <person name="Jaros S."/>
            <person name="Januszkiewicz K."/>
            <person name="Wedrychowicz H."/>
        </authorList>
    </citation>
    <scope>NUCLEOTIDE SEQUENCE [LARGE SCALE GENOMIC DNA]</scope>
    <source>
        <strain evidence="1 2">CGMCC 1.6102</strain>
    </source>
</reference>
<evidence type="ECO:0000313" key="1">
    <source>
        <dbReference type="EMBL" id="SHN34227.1"/>
    </source>
</evidence>
<dbReference type="AlphaFoldDB" id="A0A1M7QS07"/>
<keyword evidence="2" id="KW-1185">Reference proteome</keyword>
<organism evidence="1 2">
    <name type="scientific">Cyclobacterium lianum</name>
    <dbReference type="NCBI Taxonomy" id="388280"/>
    <lineage>
        <taxon>Bacteria</taxon>
        <taxon>Pseudomonadati</taxon>
        <taxon>Bacteroidota</taxon>
        <taxon>Cytophagia</taxon>
        <taxon>Cytophagales</taxon>
        <taxon>Cyclobacteriaceae</taxon>
        <taxon>Cyclobacterium</taxon>
    </lineage>
</organism>
<proteinExistence type="predicted"/>
<gene>
    <name evidence="1" type="ORF">SAMN04488057_12265</name>
</gene>
<name>A0A1M7QS07_9BACT</name>
<dbReference type="Proteomes" id="UP000184513">
    <property type="component" value="Unassembled WGS sequence"/>
</dbReference>
<dbReference type="STRING" id="388280.SAMN04488057_12265"/>